<dbReference type="NCBIfam" id="TIGR03037">
    <property type="entry name" value="anthran_nbaC"/>
    <property type="match status" value="1"/>
</dbReference>
<evidence type="ECO:0000256" key="2">
    <source>
        <dbReference type="ARBA" id="ARBA00022642"/>
    </source>
</evidence>
<dbReference type="GO" id="GO:0008198">
    <property type="term" value="F:ferrous iron binding"/>
    <property type="evidence" value="ECO:0007669"/>
    <property type="project" value="UniProtKB-UniRule"/>
</dbReference>
<dbReference type="InterPro" id="IPR014710">
    <property type="entry name" value="RmlC-like_jellyroll"/>
</dbReference>
<evidence type="ECO:0000256" key="6">
    <source>
        <dbReference type="ARBA" id="ARBA00023004"/>
    </source>
</evidence>
<dbReference type="PANTHER" id="PTHR15497:SF1">
    <property type="entry name" value="3-HYDROXYANTHRANILATE 3,4-DIOXYGENASE"/>
    <property type="match status" value="1"/>
</dbReference>
<evidence type="ECO:0000256" key="1">
    <source>
        <dbReference type="ARBA" id="ARBA00002752"/>
    </source>
</evidence>
<dbReference type="Gene3D" id="2.60.120.10">
    <property type="entry name" value="Jelly Rolls"/>
    <property type="match status" value="1"/>
</dbReference>
<evidence type="ECO:0000256" key="3">
    <source>
        <dbReference type="ARBA" id="ARBA00022723"/>
    </source>
</evidence>
<evidence type="ECO:0000256" key="5">
    <source>
        <dbReference type="ARBA" id="ARBA00023002"/>
    </source>
</evidence>
<feature type="binding site" evidence="7">
    <location>
        <position position="51"/>
    </location>
    <ligand>
        <name>Fe cation</name>
        <dbReference type="ChEBI" id="CHEBI:24875"/>
        <label>1</label>
        <note>catalytic</note>
    </ligand>
</feature>
<dbReference type="AlphaFoldDB" id="A0A158CJ13"/>
<gene>
    <name evidence="7" type="primary">nbaC</name>
    <name evidence="8" type="ORF">AWB76_05616</name>
</gene>
<dbReference type="GO" id="GO:0006569">
    <property type="term" value="P:L-tryptophan catabolic process"/>
    <property type="evidence" value="ECO:0007669"/>
    <property type="project" value="UniProtKB-UniRule"/>
</dbReference>
<dbReference type="OrthoDB" id="5002379at2"/>
<dbReference type="RefSeq" id="WP_074171427.1">
    <property type="nucleotide sequence ID" value="NZ_FCOI02000024.1"/>
</dbReference>
<keyword evidence="6 7" id="KW-0408">Iron</keyword>
<sequence>MLSYGKPFNFERWIDEHAHLLKPPVGNQQVWQDSDFIVTVVGGPNYRTDYHDDPLEEFFYQLRGNAYLNVLLDGKRERVELKEGDVFLLPPHVRHSPQRPEPGSACLVIERQRPEGTVDGFEWYCDACGERVHRVELQLQSIVTDLPPLFDAFYASEEKRRCPRCGVVHPGKQGRTD</sequence>
<feature type="binding site" evidence="7">
    <location>
        <position position="57"/>
    </location>
    <ligand>
        <name>Fe cation</name>
        <dbReference type="ChEBI" id="CHEBI:24875"/>
        <label>1</label>
        <note>catalytic</note>
    </ligand>
</feature>
<dbReference type="GO" id="GO:0019805">
    <property type="term" value="P:quinolinate biosynthetic process"/>
    <property type="evidence" value="ECO:0007669"/>
    <property type="project" value="UniProtKB-UniRule"/>
</dbReference>
<dbReference type="STRING" id="1777137.AWB76_05616"/>
<dbReference type="Pfam" id="PF06052">
    <property type="entry name" value="3-HAO"/>
    <property type="match status" value="1"/>
</dbReference>
<feature type="binding site" evidence="7">
    <location>
        <position position="162"/>
    </location>
    <ligand>
        <name>Fe cation</name>
        <dbReference type="ChEBI" id="CHEBI:24875"/>
        <label>2</label>
    </ligand>
</feature>
<comment type="pathway">
    <text evidence="7">Cofactor biosynthesis; NAD(+) biosynthesis; quinolinate from L-kynurenine: step 3/3.</text>
</comment>
<comment type="subunit">
    <text evidence="7">Homodimer.</text>
</comment>
<proteinExistence type="inferred from homology"/>
<comment type="similarity">
    <text evidence="7">Belongs to the 3-HAO family.</text>
</comment>
<accession>A0A158CJ13</accession>
<dbReference type="PANTHER" id="PTHR15497">
    <property type="entry name" value="3-HYDROXYANTHRANILATE 3,4-DIOXYGENASE"/>
    <property type="match status" value="1"/>
</dbReference>
<keyword evidence="5 7" id="KW-0560">Oxidoreductase</keyword>
<organism evidence="8 9">
    <name type="scientific">Caballeronia temeraria</name>
    <dbReference type="NCBI Taxonomy" id="1777137"/>
    <lineage>
        <taxon>Bacteria</taxon>
        <taxon>Pseudomonadati</taxon>
        <taxon>Pseudomonadota</taxon>
        <taxon>Betaproteobacteria</taxon>
        <taxon>Burkholderiales</taxon>
        <taxon>Burkholderiaceae</taxon>
        <taxon>Caballeronia</taxon>
    </lineage>
</organism>
<dbReference type="UniPathway" id="UPA00253">
    <property type="reaction ID" value="UER00330"/>
</dbReference>
<comment type="cofactor">
    <cofactor evidence="7">
        <name>Fe(2+)</name>
        <dbReference type="ChEBI" id="CHEBI:29033"/>
    </cofactor>
    <text evidence="7">Binds 2 Fe(2+) ions per subunit.</text>
</comment>
<dbReference type="GO" id="GO:0009435">
    <property type="term" value="P:NAD+ biosynthetic process"/>
    <property type="evidence" value="ECO:0007669"/>
    <property type="project" value="UniProtKB-UniPathway"/>
</dbReference>
<evidence type="ECO:0000256" key="7">
    <source>
        <dbReference type="HAMAP-Rule" id="MF_00825"/>
    </source>
</evidence>
<feature type="binding site" evidence="7">
    <location>
        <position position="128"/>
    </location>
    <ligand>
        <name>Fe cation</name>
        <dbReference type="ChEBI" id="CHEBI:24875"/>
        <label>2</label>
    </ligand>
</feature>
<comment type="function">
    <text evidence="1 7">Catalyzes the oxidative ring opening of 3-hydroxyanthranilate to 2-amino-3-carboxymuconate semialdehyde, which spontaneously cyclizes to quinolinate.</text>
</comment>
<feature type="binding site" evidence="7">
    <location>
        <position position="110"/>
    </location>
    <ligand>
        <name>substrate</name>
    </ligand>
</feature>
<protein>
    <recommendedName>
        <fullName evidence="7">3-hydroxyanthranilate 3,4-dioxygenase</fullName>
        <ecNumber evidence="7">1.13.11.6</ecNumber>
    </recommendedName>
    <alternativeName>
        <fullName evidence="7">3-hydroxyanthranilate oxygenase</fullName>
        <shortName evidence="7">3-HAO</shortName>
    </alternativeName>
    <alternativeName>
        <fullName evidence="7">3-hydroxyanthranilic acid dioxygenase</fullName>
        <shortName evidence="7">HAD</shortName>
    </alternativeName>
</protein>
<comment type="catalytic activity">
    <reaction evidence="7">
        <text>3-hydroxyanthranilate + O2 = (2Z,4Z)-2-amino-3-carboxymuconate 6-semialdehyde</text>
        <dbReference type="Rhea" id="RHEA:17953"/>
        <dbReference type="ChEBI" id="CHEBI:15379"/>
        <dbReference type="ChEBI" id="CHEBI:36559"/>
        <dbReference type="ChEBI" id="CHEBI:77612"/>
        <dbReference type="EC" id="1.13.11.6"/>
    </reaction>
</comment>
<evidence type="ECO:0000313" key="9">
    <source>
        <dbReference type="Proteomes" id="UP000054624"/>
    </source>
</evidence>
<dbReference type="InterPro" id="IPR011051">
    <property type="entry name" value="RmlC_Cupin_sf"/>
</dbReference>
<evidence type="ECO:0000256" key="4">
    <source>
        <dbReference type="ARBA" id="ARBA00022964"/>
    </source>
</evidence>
<feature type="binding site" evidence="7">
    <location>
        <position position="95"/>
    </location>
    <ligand>
        <name>Fe cation</name>
        <dbReference type="ChEBI" id="CHEBI:24875"/>
        <label>1</label>
        <note>catalytic</note>
    </ligand>
</feature>
<keyword evidence="4 7" id="KW-0223">Dioxygenase</keyword>
<feature type="binding site" evidence="7">
    <location>
        <position position="57"/>
    </location>
    <ligand>
        <name>substrate</name>
    </ligand>
</feature>
<feature type="binding site" evidence="7">
    <location>
        <position position="165"/>
    </location>
    <ligand>
        <name>Fe cation</name>
        <dbReference type="ChEBI" id="CHEBI:24875"/>
        <label>2</label>
    </ligand>
</feature>
<dbReference type="NCBIfam" id="NF009763">
    <property type="entry name" value="PRK13264.1"/>
    <property type="match status" value="1"/>
</dbReference>
<feature type="binding site" evidence="7">
    <location>
        <position position="47"/>
    </location>
    <ligand>
        <name>O2</name>
        <dbReference type="ChEBI" id="CHEBI:15379"/>
    </ligand>
</feature>
<dbReference type="EMBL" id="FCOI02000024">
    <property type="protein sequence ID" value="SAK82271.1"/>
    <property type="molecule type" value="Genomic_DNA"/>
</dbReference>
<keyword evidence="9" id="KW-1185">Reference proteome</keyword>
<keyword evidence="2 7" id="KW-0662">Pyridine nucleotide biosynthesis</keyword>
<name>A0A158CJ13_9BURK</name>
<evidence type="ECO:0000313" key="8">
    <source>
        <dbReference type="EMBL" id="SAK82271.1"/>
    </source>
</evidence>
<reference evidence="9" key="1">
    <citation type="submission" date="2016-01" db="EMBL/GenBank/DDBJ databases">
        <authorList>
            <person name="Peeters Charlotte."/>
        </authorList>
    </citation>
    <scope>NUCLEOTIDE SEQUENCE [LARGE SCALE GENOMIC DNA]</scope>
</reference>
<dbReference type="Proteomes" id="UP000054624">
    <property type="component" value="Unassembled WGS sequence"/>
</dbReference>
<dbReference type="CDD" id="cd06123">
    <property type="entry name" value="cupin_HAO"/>
    <property type="match status" value="1"/>
</dbReference>
<feature type="binding site" evidence="7">
    <location>
        <position position="125"/>
    </location>
    <ligand>
        <name>Fe cation</name>
        <dbReference type="ChEBI" id="CHEBI:24875"/>
        <label>2</label>
    </ligand>
</feature>
<dbReference type="EC" id="1.13.11.6" evidence="7"/>
<feature type="binding site" evidence="7">
    <location>
        <position position="99"/>
    </location>
    <ligand>
        <name>substrate</name>
    </ligand>
</feature>
<dbReference type="GO" id="GO:0000334">
    <property type="term" value="F:3-hydroxyanthranilate 3,4-dioxygenase activity"/>
    <property type="evidence" value="ECO:0007669"/>
    <property type="project" value="UniProtKB-UniRule"/>
</dbReference>
<dbReference type="GO" id="GO:0043420">
    <property type="term" value="P:anthranilate metabolic process"/>
    <property type="evidence" value="ECO:0007669"/>
    <property type="project" value="UniProtKB-UniRule"/>
</dbReference>
<dbReference type="SUPFAM" id="SSF51182">
    <property type="entry name" value="RmlC-like cupins"/>
    <property type="match status" value="1"/>
</dbReference>
<keyword evidence="3 7" id="KW-0479">Metal-binding</keyword>
<dbReference type="InterPro" id="IPR010329">
    <property type="entry name" value="3hydroanth_dOase"/>
</dbReference>
<dbReference type="HAMAP" id="MF_00825">
    <property type="entry name" value="3_HAO"/>
    <property type="match status" value="1"/>
</dbReference>